<evidence type="ECO:0000256" key="4">
    <source>
        <dbReference type="ARBA" id="ARBA00037106"/>
    </source>
</evidence>
<keyword evidence="3" id="KW-1277">Toxin-antitoxin system</keyword>
<evidence type="ECO:0000256" key="1">
    <source>
        <dbReference type="ARBA" id="ARBA00008580"/>
    </source>
</evidence>
<comment type="function">
    <text evidence="4">Antitoxin component of a type II toxin-antitoxin (TA) system. Neutralizes the effect of toxin ParE.</text>
</comment>
<dbReference type="EMBL" id="NDXW01000011">
    <property type="protein sequence ID" value="RDH41227.1"/>
    <property type="molecule type" value="Genomic_DNA"/>
</dbReference>
<sequence length="86" mass="9440">MAKNTSISLGDHFDGFIAEQLKTGRFGSASEVIRAGLRLLEEREAKLDALRKLIAEGVVEAEAGKTVDYDMQSILDSINLNNFKVI</sequence>
<evidence type="ECO:0000256" key="3">
    <source>
        <dbReference type="ARBA" id="ARBA00022649"/>
    </source>
</evidence>
<comment type="similarity">
    <text evidence="1">Belongs to the ParD antitoxin family.</text>
</comment>
<dbReference type="CDD" id="cd22231">
    <property type="entry name" value="RHH_NikR_HicB-like"/>
    <property type="match status" value="1"/>
</dbReference>
<dbReference type="Gene3D" id="6.10.10.120">
    <property type="entry name" value="Antitoxin ParD1-like"/>
    <property type="match status" value="1"/>
</dbReference>
<dbReference type="AlphaFoldDB" id="A0A4P9VGL1"/>
<comment type="caution">
    <text evidence="5">The sequence shown here is derived from an EMBL/GenBank/DDBJ whole genome shotgun (WGS) entry which is preliminary data.</text>
</comment>
<proteinExistence type="inferred from homology"/>
<dbReference type="PANTHER" id="PTHR36582">
    <property type="entry name" value="ANTITOXIN PARD"/>
    <property type="match status" value="1"/>
</dbReference>
<dbReference type="PANTHER" id="PTHR36582:SF2">
    <property type="entry name" value="ANTITOXIN PARD"/>
    <property type="match status" value="1"/>
</dbReference>
<dbReference type="InterPro" id="IPR010985">
    <property type="entry name" value="Ribbon_hlx_hlx"/>
</dbReference>
<dbReference type="RefSeq" id="WP_094789993.1">
    <property type="nucleotide sequence ID" value="NZ_NDXW01000011.1"/>
</dbReference>
<evidence type="ECO:0000256" key="2">
    <source>
        <dbReference type="ARBA" id="ARBA00017940"/>
    </source>
</evidence>
<dbReference type="InterPro" id="IPR038296">
    <property type="entry name" value="ParD_sf"/>
</dbReference>
<dbReference type="Pfam" id="PF03693">
    <property type="entry name" value="ParD_antitoxin"/>
    <property type="match status" value="1"/>
</dbReference>
<protein>
    <recommendedName>
        <fullName evidence="2">Antitoxin ParD</fullName>
    </recommendedName>
</protein>
<organism evidence="5 6">
    <name type="scientific">Zooshikella ganghwensis</name>
    <dbReference type="NCBI Taxonomy" id="202772"/>
    <lineage>
        <taxon>Bacteria</taxon>
        <taxon>Pseudomonadati</taxon>
        <taxon>Pseudomonadota</taxon>
        <taxon>Gammaproteobacteria</taxon>
        <taxon>Oceanospirillales</taxon>
        <taxon>Zooshikellaceae</taxon>
        <taxon>Zooshikella</taxon>
    </lineage>
</organism>
<reference evidence="5 6" key="1">
    <citation type="submission" date="2017-04" db="EMBL/GenBank/DDBJ databases">
        <title>Draft genome sequence of Zooshikella ganghwensis VG4 isolated from Red Sea sediments.</title>
        <authorList>
            <person name="Rehman Z."/>
            <person name="Alam I."/>
            <person name="Kamau A."/>
            <person name="Bajic V."/>
            <person name="Leiknes T."/>
        </authorList>
    </citation>
    <scope>NUCLEOTIDE SEQUENCE [LARGE SCALE GENOMIC DNA]</scope>
    <source>
        <strain evidence="5 6">VG4</strain>
    </source>
</reference>
<dbReference type="Proteomes" id="UP000257039">
    <property type="component" value="Unassembled WGS sequence"/>
</dbReference>
<name>A0A4P9VGL1_9GAMM</name>
<dbReference type="InterPro" id="IPR022789">
    <property type="entry name" value="ParD"/>
</dbReference>
<accession>A0A4P9VGL1</accession>
<dbReference type="GO" id="GO:0006355">
    <property type="term" value="P:regulation of DNA-templated transcription"/>
    <property type="evidence" value="ECO:0007669"/>
    <property type="project" value="InterPro"/>
</dbReference>
<dbReference type="SUPFAM" id="SSF47598">
    <property type="entry name" value="Ribbon-helix-helix"/>
    <property type="match status" value="1"/>
</dbReference>
<gene>
    <name evidence="5" type="ORF">B9G39_29375</name>
</gene>
<dbReference type="NCBIfam" id="TIGR02606">
    <property type="entry name" value="antidote_CC2985"/>
    <property type="match status" value="1"/>
</dbReference>
<evidence type="ECO:0000313" key="6">
    <source>
        <dbReference type="Proteomes" id="UP000257039"/>
    </source>
</evidence>
<keyword evidence="6" id="KW-1185">Reference proteome</keyword>
<evidence type="ECO:0000313" key="5">
    <source>
        <dbReference type="EMBL" id="RDH41227.1"/>
    </source>
</evidence>